<keyword evidence="3" id="KW-0328">Glycosyltransferase</keyword>
<dbReference type="Pfam" id="PF13439">
    <property type="entry name" value="Glyco_transf_4"/>
    <property type="match status" value="1"/>
</dbReference>
<dbReference type="InterPro" id="IPR001296">
    <property type="entry name" value="Glyco_trans_1"/>
</dbReference>
<proteinExistence type="predicted"/>
<dbReference type="EMBL" id="CP144143">
    <property type="protein sequence ID" value="WWC83923.1"/>
    <property type="molecule type" value="Genomic_DNA"/>
</dbReference>
<feature type="domain" description="Glycosyltransferase subfamily 4-like N-terminal" evidence="2">
    <location>
        <begin position="13"/>
        <end position="168"/>
    </location>
</feature>
<dbReference type="Gene3D" id="3.40.50.2000">
    <property type="entry name" value="Glycogen Phosphorylase B"/>
    <property type="match status" value="2"/>
</dbReference>
<reference evidence="4" key="1">
    <citation type="submission" date="2024-01" db="EMBL/GenBank/DDBJ databases">
        <title>Mycovorax composti gen. nov. sp. nov., a member of the family Chitinophagaceae isolated from button mushroom compost.</title>
        <authorList>
            <person name="Thai M."/>
            <person name="Bell T.L."/>
            <person name="Kertesz M.A."/>
        </authorList>
    </citation>
    <scope>NUCLEOTIDE SEQUENCE [LARGE SCALE GENOMIC DNA]</scope>
    <source>
        <strain evidence="4">C216</strain>
    </source>
</reference>
<dbReference type="InterPro" id="IPR028098">
    <property type="entry name" value="Glyco_trans_4-like_N"/>
</dbReference>
<dbReference type="Proteomes" id="UP001321305">
    <property type="component" value="Chromosome"/>
</dbReference>
<gene>
    <name evidence="3" type="primary">pglJ_2</name>
    <name evidence="3" type="ORF">PIECOFPK_01655</name>
</gene>
<evidence type="ECO:0000313" key="3">
    <source>
        <dbReference type="EMBL" id="WWC83923.1"/>
    </source>
</evidence>
<dbReference type="Pfam" id="PF00534">
    <property type="entry name" value="Glycos_transf_1"/>
    <property type="match status" value="1"/>
</dbReference>
<evidence type="ECO:0000313" key="4">
    <source>
        <dbReference type="Proteomes" id="UP001321305"/>
    </source>
</evidence>
<dbReference type="PANTHER" id="PTHR12526">
    <property type="entry name" value="GLYCOSYLTRANSFERASE"/>
    <property type="match status" value="1"/>
</dbReference>
<dbReference type="RefSeq" id="WP_409965568.1">
    <property type="nucleotide sequence ID" value="NZ_CP144143.1"/>
</dbReference>
<dbReference type="SUPFAM" id="SSF53756">
    <property type="entry name" value="UDP-Glycosyltransferase/glycogen phosphorylase"/>
    <property type="match status" value="1"/>
</dbReference>
<dbReference type="EC" id="2.4.1.291" evidence="3"/>
<keyword evidence="3" id="KW-0808">Transferase</keyword>
<protein>
    <submittedName>
        <fullName evidence="3">N-acetylgalactosamine-N, N'-diacetylbacillosaminyl-diphospho-undecaprenol 4-alpha-N-acetylgalactosaminyltransferase</fullName>
        <ecNumber evidence="3">2.4.1.291</ecNumber>
    </submittedName>
</protein>
<organism evidence="3 4">
    <name type="scientific">Mycovorax composti</name>
    <dbReference type="NCBI Taxonomy" id="2962693"/>
    <lineage>
        <taxon>Bacteria</taxon>
        <taxon>Pseudomonadati</taxon>
        <taxon>Bacteroidota</taxon>
        <taxon>Chitinophagia</taxon>
        <taxon>Chitinophagales</taxon>
        <taxon>Chitinophagaceae</taxon>
        <taxon>Mycovorax</taxon>
    </lineage>
</organism>
<dbReference type="PANTHER" id="PTHR12526:SF630">
    <property type="entry name" value="GLYCOSYLTRANSFERASE"/>
    <property type="match status" value="1"/>
</dbReference>
<feature type="domain" description="Glycosyl transferase family 1" evidence="1">
    <location>
        <begin position="185"/>
        <end position="344"/>
    </location>
</feature>
<sequence>MKLLCVIDSLGSGGAQRQLVEMGIAFKKNNYEVNFLVYQDIPFYEDRLKAANIPVTKIVERNYFKRVVRMYTFMRNNDFNIVISFLETPSFIAELSTFPTKKWKLIVGERSAKPKIYKSPKLLFYRLFHLRADYIVANSHQNINILKKVNPFIPAKKYKVIYNSFDFEKWNNEGLHANENKIGLPLTIAVAASIYPVKNLESLIIALSMLDKKEKEMIKINWYGKGNNEDNQYFVECLALIKKHKVEENIQFWGETKNVIAAMKQADFVGLFSLYEGLPNAICEGMAIGKPILAPSISDLPIIINEENGVLFNPNSVEEISNALKYIITLPKQKIKEMGMNSRKKALFYFDKKKIIQQYIDLF</sequence>
<dbReference type="GO" id="GO:0016757">
    <property type="term" value="F:glycosyltransferase activity"/>
    <property type="evidence" value="ECO:0007669"/>
    <property type="project" value="UniProtKB-KW"/>
</dbReference>
<name>A0ABZ2EKC3_9BACT</name>
<keyword evidence="4" id="KW-1185">Reference proteome</keyword>
<accession>A0ABZ2EKC3</accession>
<evidence type="ECO:0000259" key="1">
    <source>
        <dbReference type="Pfam" id="PF00534"/>
    </source>
</evidence>
<evidence type="ECO:0000259" key="2">
    <source>
        <dbReference type="Pfam" id="PF13439"/>
    </source>
</evidence>